<dbReference type="OrthoDB" id="1366813at2"/>
<accession>A0A227PJ86</accession>
<dbReference type="RefSeq" id="WP_089478263.1">
    <property type="nucleotide sequence ID" value="NZ_MUGS01000004.1"/>
</dbReference>
<evidence type="ECO:0000313" key="2">
    <source>
        <dbReference type="Proteomes" id="UP000214684"/>
    </source>
</evidence>
<proteinExistence type="predicted"/>
<dbReference type="EMBL" id="MUGS01000004">
    <property type="protein sequence ID" value="OXG09176.1"/>
    <property type="molecule type" value="Genomic_DNA"/>
</dbReference>
<sequence length="67" mass="7815">MKNLNSYKEEDFKRCPYHSEICSANSDDLVYRKAYKGDWGHWDDLPETTVPDQNDYAAIENDDAVNI</sequence>
<organism evidence="1 2">
    <name type="scientific">Flavobacterium araucananum</name>
    <dbReference type="NCBI Taxonomy" id="946678"/>
    <lineage>
        <taxon>Bacteria</taxon>
        <taxon>Pseudomonadati</taxon>
        <taxon>Bacteroidota</taxon>
        <taxon>Flavobacteriia</taxon>
        <taxon>Flavobacteriales</taxon>
        <taxon>Flavobacteriaceae</taxon>
        <taxon>Flavobacterium</taxon>
    </lineage>
</organism>
<keyword evidence="2" id="KW-1185">Reference proteome</keyword>
<gene>
    <name evidence="1" type="ORF">B0A64_04050</name>
</gene>
<reference evidence="1 2" key="1">
    <citation type="submission" date="2016-11" db="EMBL/GenBank/DDBJ databases">
        <title>Whole genomes of Flavobacteriaceae.</title>
        <authorList>
            <person name="Stine C."/>
            <person name="Li C."/>
            <person name="Tadesse D."/>
        </authorList>
    </citation>
    <scope>NUCLEOTIDE SEQUENCE [LARGE SCALE GENOMIC DNA]</scope>
    <source>
        <strain evidence="1 2">DSM 24704</strain>
    </source>
</reference>
<dbReference type="AlphaFoldDB" id="A0A227PJ86"/>
<protein>
    <submittedName>
        <fullName evidence="1">Uncharacterized protein</fullName>
    </submittedName>
</protein>
<evidence type="ECO:0000313" key="1">
    <source>
        <dbReference type="EMBL" id="OXG09176.1"/>
    </source>
</evidence>
<dbReference type="Proteomes" id="UP000214684">
    <property type="component" value="Unassembled WGS sequence"/>
</dbReference>
<comment type="caution">
    <text evidence="1">The sequence shown here is derived from an EMBL/GenBank/DDBJ whole genome shotgun (WGS) entry which is preliminary data.</text>
</comment>
<name>A0A227PJ86_9FLAO</name>